<evidence type="ECO:0000256" key="1">
    <source>
        <dbReference type="ARBA" id="ARBA00004651"/>
    </source>
</evidence>
<feature type="transmembrane region" description="Helical" evidence="8">
    <location>
        <begin position="150"/>
        <end position="172"/>
    </location>
</feature>
<sequence length="417" mass="46271">MIVTTMGLCMCALVVSPPRGRMNIVRPIQRCGTPLATTTVRPVLEELSAQLAAVRALRPSDQSPEVQMSLWRAAGLNPVYKVSGIISGEPSYTRLFDHKTWKQYTGRPPFRRWFAAIRTWRHSTILTALWPIMLAASAWAFLVASLPTRWLPRTAAGPHGLIGSAIGLLLVFRTNNTYQRLSEARLLWGRAVFLCREIAQNAATALLFDPDVPCPTEAKRAAADTCRYLGAWCWELNAKLTGPSSIRNTDVYSDNVLSILLPKAEAEWMSQQRSRPLVLLGALRRNLYRQFRSGNLPAHLHRKLEQNLEDLNLVVGGCERLFSSPVPPTMSRHVVRSLVLWIATLPFVLAGAMSPISIALWVSLIVYIFVGIEEVGVQVEQPFEIVPMTALCNIIMANLQEAISAPPAEMAAIEGLF</sequence>
<comment type="subcellular location">
    <subcellularLocation>
        <location evidence="1">Cell membrane</location>
        <topology evidence="1">Multi-pass membrane protein</topology>
    </subcellularLocation>
</comment>
<comment type="caution">
    <text evidence="9">The sequence shown here is derived from an EMBL/GenBank/DDBJ whole genome shotgun (WGS) entry which is preliminary data.</text>
</comment>
<evidence type="ECO:0000256" key="4">
    <source>
        <dbReference type="ARBA" id="ARBA00022692"/>
    </source>
</evidence>
<evidence type="ECO:0000256" key="5">
    <source>
        <dbReference type="ARBA" id="ARBA00022989"/>
    </source>
</evidence>
<keyword evidence="5 8" id="KW-1133">Transmembrane helix</keyword>
<proteinExistence type="predicted"/>
<keyword evidence="2" id="KW-0813">Transport</keyword>
<keyword evidence="3" id="KW-1003">Cell membrane</keyword>
<evidence type="ECO:0000313" key="9">
    <source>
        <dbReference type="EMBL" id="KOO33205.1"/>
    </source>
</evidence>
<dbReference type="AlphaFoldDB" id="A0A0M0K313"/>
<organism evidence="9 10">
    <name type="scientific">Chrysochromulina tobinii</name>
    <dbReference type="NCBI Taxonomy" id="1460289"/>
    <lineage>
        <taxon>Eukaryota</taxon>
        <taxon>Haptista</taxon>
        <taxon>Haptophyta</taxon>
        <taxon>Prymnesiophyceae</taxon>
        <taxon>Prymnesiales</taxon>
        <taxon>Chrysochromulinaceae</taxon>
        <taxon>Chrysochromulina</taxon>
    </lineage>
</organism>
<keyword evidence="7 8" id="KW-0472">Membrane</keyword>
<accession>A0A0M0K313</accession>
<protein>
    <submittedName>
        <fullName evidence="9">Membrane protein</fullName>
    </submittedName>
</protein>
<dbReference type="PANTHER" id="PTHR33281:SF19">
    <property type="entry name" value="VOLTAGE-DEPENDENT ANION CHANNEL-FORMING PROTEIN YNEE"/>
    <property type="match status" value="1"/>
</dbReference>
<feature type="transmembrane region" description="Helical" evidence="8">
    <location>
        <begin position="125"/>
        <end position="144"/>
    </location>
</feature>
<dbReference type="GO" id="GO:0005254">
    <property type="term" value="F:chloride channel activity"/>
    <property type="evidence" value="ECO:0007669"/>
    <property type="project" value="InterPro"/>
</dbReference>
<dbReference type="PANTHER" id="PTHR33281">
    <property type="entry name" value="UPF0187 PROTEIN YNEE"/>
    <property type="match status" value="1"/>
</dbReference>
<evidence type="ECO:0000313" key="10">
    <source>
        <dbReference type="Proteomes" id="UP000037460"/>
    </source>
</evidence>
<feature type="transmembrane region" description="Helical" evidence="8">
    <location>
        <begin position="338"/>
        <end position="370"/>
    </location>
</feature>
<keyword evidence="10" id="KW-1185">Reference proteome</keyword>
<keyword evidence="6" id="KW-0406">Ion transport</keyword>
<reference evidence="10" key="1">
    <citation type="journal article" date="2015" name="PLoS Genet.">
        <title>Genome Sequence and Transcriptome Analyses of Chrysochromulina tobin: Metabolic Tools for Enhanced Algal Fitness in the Prominent Order Prymnesiales (Haptophyceae).</title>
        <authorList>
            <person name="Hovde B.T."/>
            <person name="Deodato C.R."/>
            <person name="Hunsperger H.M."/>
            <person name="Ryken S.A."/>
            <person name="Yost W."/>
            <person name="Jha R.K."/>
            <person name="Patterson J."/>
            <person name="Monnat R.J. Jr."/>
            <person name="Barlow S.B."/>
            <person name="Starkenburg S.R."/>
            <person name="Cattolico R.A."/>
        </authorList>
    </citation>
    <scope>NUCLEOTIDE SEQUENCE</scope>
    <source>
        <strain evidence="10">CCMP291</strain>
    </source>
</reference>
<evidence type="ECO:0000256" key="2">
    <source>
        <dbReference type="ARBA" id="ARBA00022448"/>
    </source>
</evidence>
<gene>
    <name evidence="9" type="ORF">Ctob_004298</name>
</gene>
<dbReference type="Proteomes" id="UP000037460">
    <property type="component" value="Unassembled WGS sequence"/>
</dbReference>
<dbReference type="Pfam" id="PF25539">
    <property type="entry name" value="Bestrophin_2"/>
    <property type="match status" value="1"/>
</dbReference>
<dbReference type="EMBL" id="JWZX01001576">
    <property type="protein sequence ID" value="KOO33205.1"/>
    <property type="molecule type" value="Genomic_DNA"/>
</dbReference>
<evidence type="ECO:0000256" key="3">
    <source>
        <dbReference type="ARBA" id="ARBA00022475"/>
    </source>
</evidence>
<keyword evidence="4 8" id="KW-0812">Transmembrane</keyword>
<evidence type="ECO:0000256" key="7">
    <source>
        <dbReference type="ARBA" id="ARBA00023136"/>
    </source>
</evidence>
<name>A0A0M0K313_9EUKA</name>
<evidence type="ECO:0000256" key="6">
    <source>
        <dbReference type="ARBA" id="ARBA00023065"/>
    </source>
</evidence>
<dbReference type="InterPro" id="IPR044669">
    <property type="entry name" value="YneE/VCCN1/2-like"/>
</dbReference>
<dbReference type="GO" id="GO:0005886">
    <property type="term" value="C:plasma membrane"/>
    <property type="evidence" value="ECO:0007669"/>
    <property type="project" value="UniProtKB-SubCell"/>
</dbReference>
<dbReference type="OrthoDB" id="1368at2759"/>
<evidence type="ECO:0000256" key="8">
    <source>
        <dbReference type="SAM" id="Phobius"/>
    </source>
</evidence>